<dbReference type="InterPro" id="IPR052247">
    <property type="entry name" value="Meiotic_Crossover_Helicase"/>
</dbReference>
<feature type="region of interest" description="Disordered" evidence="11">
    <location>
        <begin position="1378"/>
        <end position="1455"/>
    </location>
</feature>
<dbReference type="PROSITE" id="PS51192">
    <property type="entry name" value="HELICASE_ATP_BIND_1"/>
    <property type="match status" value="1"/>
</dbReference>
<feature type="domain" description="Helicase C-terminal" evidence="13">
    <location>
        <begin position="575"/>
        <end position="796"/>
    </location>
</feature>
<protein>
    <recommendedName>
        <fullName evidence="9">DNA 3'-5' helicase</fullName>
        <ecNumber evidence="9">5.6.2.4</ecNumber>
    </recommendedName>
</protein>
<evidence type="ECO:0000256" key="3">
    <source>
        <dbReference type="ARBA" id="ARBA00022801"/>
    </source>
</evidence>
<feature type="domain" description="Helicase ATP-binding" evidence="12">
    <location>
        <begin position="346"/>
        <end position="545"/>
    </location>
</feature>
<evidence type="ECO:0000256" key="10">
    <source>
        <dbReference type="ARBA" id="ARBA00048988"/>
    </source>
</evidence>
<name>A0A835WLF2_9CHLO</name>
<dbReference type="Pfam" id="PF23445">
    <property type="entry name" value="WHD_SNRNP200"/>
    <property type="match status" value="1"/>
</dbReference>
<dbReference type="SUPFAM" id="SSF52540">
    <property type="entry name" value="P-loop containing nucleoside triphosphate hydrolases"/>
    <property type="match status" value="2"/>
</dbReference>
<feature type="compositionally biased region" description="Low complexity" evidence="11">
    <location>
        <begin position="1378"/>
        <end position="1387"/>
    </location>
</feature>
<feature type="region of interest" description="Disordered" evidence="11">
    <location>
        <begin position="1278"/>
        <end position="1350"/>
    </location>
</feature>
<evidence type="ECO:0000256" key="6">
    <source>
        <dbReference type="ARBA" id="ARBA00023235"/>
    </source>
</evidence>
<evidence type="ECO:0000256" key="5">
    <source>
        <dbReference type="ARBA" id="ARBA00022840"/>
    </source>
</evidence>
<dbReference type="InterPro" id="IPR001650">
    <property type="entry name" value="Helicase_C-like"/>
</dbReference>
<evidence type="ECO:0000259" key="12">
    <source>
        <dbReference type="PROSITE" id="PS51192"/>
    </source>
</evidence>
<feature type="region of interest" description="Disordered" evidence="11">
    <location>
        <begin position="10"/>
        <end position="99"/>
    </location>
</feature>
<feature type="compositionally biased region" description="Low complexity" evidence="11">
    <location>
        <begin position="1559"/>
        <end position="1568"/>
    </location>
</feature>
<dbReference type="GO" id="GO:0005524">
    <property type="term" value="F:ATP binding"/>
    <property type="evidence" value="ECO:0007669"/>
    <property type="project" value="UniProtKB-KW"/>
</dbReference>
<keyword evidence="3" id="KW-0378">Hydrolase</keyword>
<evidence type="ECO:0000256" key="11">
    <source>
        <dbReference type="SAM" id="MobiDB-lite"/>
    </source>
</evidence>
<dbReference type="InterPro" id="IPR057842">
    <property type="entry name" value="WH_MER3"/>
</dbReference>
<dbReference type="Pfam" id="PF02889">
    <property type="entry name" value="Sec63"/>
    <property type="match status" value="1"/>
</dbReference>
<feature type="compositionally biased region" description="Gly residues" evidence="11">
    <location>
        <begin position="34"/>
        <end position="53"/>
    </location>
</feature>
<dbReference type="SMART" id="SM00487">
    <property type="entry name" value="DEXDc"/>
    <property type="match status" value="1"/>
</dbReference>
<dbReference type="Gene3D" id="3.40.50.300">
    <property type="entry name" value="P-loop containing nucleotide triphosphate hydrolases"/>
    <property type="match status" value="2"/>
</dbReference>
<comment type="caution">
    <text evidence="14">The sequence shown here is derived from an EMBL/GenBank/DDBJ whole genome shotgun (WGS) entry which is preliminary data.</text>
</comment>
<evidence type="ECO:0000313" key="15">
    <source>
        <dbReference type="Proteomes" id="UP000613740"/>
    </source>
</evidence>
<keyword evidence="15" id="KW-1185">Reference proteome</keyword>
<evidence type="ECO:0000256" key="1">
    <source>
        <dbReference type="ARBA" id="ARBA00010140"/>
    </source>
</evidence>
<evidence type="ECO:0000256" key="4">
    <source>
        <dbReference type="ARBA" id="ARBA00022806"/>
    </source>
</evidence>
<keyword evidence="4" id="KW-0347">Helicase</keyword>
<feature type="compositionally biased region" description="Low complexity" evidence="11">
    <location>
        <begin position="1477"/>
        <end position="1487"/>
    </location>
</feature>
<feature type="compositionally biased region" description="Low complexity" evidence="11">
    <location>
        <begin position="1897"/>
        <end position="1915"/>
    </location>
</feature>
<evidence type="ECO:0000256" key="2">
    <source>
        <dbReference type="ARBA" id="ARBA00022741"/>
    </source>
</evidence>
<dbReference type="CDD" id="cd18795">
    <property type="entry name" value="SF2_C_Ski2"/>
    <property type="match status" value="1"/>
</dbReference>
<dbReference type="PANTHER" id="PTHR47835:SF3">
    <property type="entry name" value="HELICASE FOR MEIOSIS 1"/>
    <property type="match status" value="1"/>
</dbReference>
<dbReference type="SMART" id="SM00490">
    <property type="entry name" value="HELICc"/>
    <property type="match status" value="1"/>
</dbReference>
<dbReference type="EMBL" id="JAEHOD010000013">
    <property type="protein sequence ID" value="KAG2449576.1"/>
    <property type="molecule type" value="Genomic_DNA"/>
</dbReference>
<feature type="region of interest" description="Disordered" evidence="11">
    <location>
        <begin position="140"/>
        <end position="170"/>
    </location>
</feature>
<dbReference type="InterPro" id="IPR036388">
    <property type="entry name" value="WH-like_DNA-bd_sf"/>
</dbReference>
<dbReference type="PANTHER" id="PTHR47835">
    <property type="entry name" value="HFM1, ATP DEPENDENT DNA HELICASE HOMOLOG"/>
    <property type="match status" value="1"/>
</dbReference>
<feature type="region of interest" description="Disordered" evidence="11">
    <location>
        <begin position="1885"/>
        <end position="1918"/>
    </location>
</feature>
<dbReference type="EC" id="5.6.2.4" evidence="9"/>
<sequence>MCFGTIVKVSGQLQQGKRGQDRSTAGDGYATGYQSGGGGGSGRGDVGQHGSGAGDALDWRTSQGQAQGWAPPHHLQQGMQLGPRTHINPDGARHRPHLQQPPLRAPLIYQQQQHQDLGTPLQHQFHGHSEPSIGIGLADGQGGARGGGAGPPLSQSQHHLGLHRGSQADGGQRIHDGEAFAYPHMMSQQHMSQQQGLSQSQPQYSQLGTQRSDLLHYATQGAVLHTQEQPTIQPQALAQAQQQWLPPSQQQQHHMRQAPLSQVMPHFGQSQGAVPMGRFRASGGAGGMGDSGCGGSIDTARPHMPLAAPEPANTDRLVPVRDLPVALQPLFPSFRYFNSVQSECFPQAYGSDTNMVVSAPTGSGKTGVMELALLRLLSRFLEAGGERLRPLRGTAKAVYVAPLRALVQEKCKDWQARFGALLGLTVLELSGDTEPEASALESADLLCTTPEKLDALSRKLSEQHRSAAFLSDISLVLIDEVHLLNETERGSALEAGVVSRFAMLATFPQLQQHAVSKLRFVAVSATIPNVRDIATWLRVPPAGLKVYGEEMRPVKLRTVVLGYVPSKNDFLFERRLDTYLAGVVAEHSGGKPTLVFCSSRKGTVDSALHLAKEAGPGGRAPYVRDTAHAARLAAAARQVASNKQLQSCLLAGVGFHNAAMEGEQREVVERLFLAGDLPVLCSTSTLALGVNLPAHLVVIRGTRRYCGADGGGGPGEEAASSAGGYKEYDRSVCLQASAEGGRMVGRAGRPQFDTEGVAVIMTQKETRDRYTNLLSGSEAVESCLHQCFAEHLNAEIVLGTVRDMATATQWLRTTFLHVRVRQAPRAYGLDPPPGALSSDAAFDAWLAGRLVGGAVTRLAEIGLVSQDPPTGVLAALEPGRIMAHCYLRLGTMSAITQVGSHAGMMALLRVIAVAEEFAHIRLRRGEKKVLNDINKRVAGDAPIKFPVPADPPAGGVGSSAARPGPPKPKDRISKATEKIFIMVNEALSDTLNETLDYSMRQELDGVLRVGQRIAAAMIRYFTHRQSLAATANALCLAKSLKQRMWDDSKQVARQLPDIGRLLAHRLADSGVVCLRQLAGVDPRRIESITQKAYPFGNNVRMHLAKLLPPEVAITLRAALPGTQQKAGGGRQGIQVEVTLARSDGAAGPAGAVTAAAAPATRTSAVLLVGSSNDDRLLRHERLTIETFASPYTFQVMVNPSSGWAQPQHPREPLHLLAVLVVERLCGLDVHTSLKLALGFAGASVAGGAAAATELATADGLALAGGACGGGAYGDAALQPSPLPHGPGGNNGSVGADVADEGEAAEGGDGAQAMPSSSQQQAPRAGAAGRAAAQQGSQGRSGNPGGVGPTAARPQVLVQAPALAAPAFAQLGTSAATATTPPAQLHPAATPPGVSPAPQSLQGRGAPASTSKPAGAANRGVRGVVSASKASGGQATGTRGGSVGSRPGVGGLSMSGSALAGAKQVPAFARLLALAKSRSASSVGAALAGSGGGESEHEEESEEDEAEEQGQQPATAGHDGGSVVDTPWQAEETGPAGLGHRRVSEQAPLPLPPPPPPPQQQQQPTPQQQDQRLDLFDFLSGPPEEDHAAAAAVTPPPHIAFAAGSAAFSRLQPAAAPTGPHLAPTAMRANNMLLPARGGLSSRPVSMSSGTAAPHAGATAAPAPTPTSAAGAARPGGTPAGASDMLISDRKRAMLTGARDRATLDGLMLMQQRQRKAAANAVSVPNVSDAAAGSALKAGAPASACRLTPTAASAPPPSSTAPLTQAAPQAGGLTKQSDDLQNQVAAQQHRWGADDLVDEELVFGSSVGGGACWDQFVEQHDARPDVTWQRRQQQENGWGHPKLPRRSYGKIAVAGGSSMVGSGGAAGSTSSGATAATDYGGWTGPSFSLDKAPTRPPSAATDVGTGGATSVTGVSTLPARPTQRASALASFNMVGSAPSTTEVQAAAAPAPPGPMLPPPPRTQLHAHVPDSKPLAALTQGLRKRHRSVDVTPVQAADVPALGASADAHIGNQRPGGTAQAHFTNDTLDQDVDPTQDWFSQLQF</sequence>
<keyword evidence="7" id="KW-0469">Meiosis</keyword>
<dbReference type="Pfam" id="PF00270">
    <property type="entry name" value="DEAD"/>
    <property type="match status" value="1"/>
</dbReference>
<dbReference type="GO" id="GO:0016787">
    <property type="term" value="F:hydrolase activity"/>
    <property type="evidence" value="ECO:0007669"/>
    <property type="project" value="UniProtKB-KW"/>
</dbReference>
<feature type="compositionally biased region" description="Pro residues" evidence="11">
    <location>
        <begin position="1548"/>
        <end position="1558"/>
    </location>
</feature>
<feature type="compositionally biased region" description="Acidic residues" evidence="11">
    <location>
        <begin position="1495"/>
        <end position="1507"/>
    </location>
</feature>
<dbReference type="InterPro" id="IPR011545">
    <property type="entry name" value="DEAD/DEAH_box_helicase_dom"/>
</dbReference>
<evidence type="ECO:0000256" key="9">
    <source>
        <dbReference type="ARBA" id="ARBA00034808"/>
    </source>
</evidence>
<evidence type="ECO:0000313" key="14">
    <source>
        <dbReference type="EMBL" id="KAG2449576.1"/>
    </source>
</evidence>
<dbReference type="Gene3D" id="1.10.3380.10">
    <property type="entry name" value="Sec63 N-terminal domain-like domain"/>
    <property type="match status" value="1"/>
</dbReference>
<keyword evidence="6" id="KW-0413">Isomerase</keyword>
<feature type="region of interest" description="Disordered" evidence="11">
    <location>
        <begin position="1746"/>
        <end position="1786"/>
    </location>
</feature>
<gene>
    <name evidence="14" type="ORF">HYH02_005109</name>
</gene>
<proteinExistence type="inferred from homology"/>
<dbReference type="FunFam" id="3.40.50.300:FF:005341">
    <property type="entry name" value="Predicted protein"/>
    <property type="match status" value="1"/>
</dbReference>
<comment type="catalytic activity">
    <reaction evidence="8">
        <text>Couples ATP hydrolysis with the unwinding of duplex DNA by translocating in the 3'-5' direction.</text>
        <dbReference type="EC" id="5.6.2.4"/>
    </reaction>
</comment>
<dbReference type="GO" id="GO:0043138">
    <property type="term" value="F:3'-5' DNA helicase activity"/>
    <property type="evidence" value="ECO:0007669"/>
    <property type="project" value="UniProtKB-EC"/>
</dbReference>
<dbReference type="Proteomes" id="UP000613740">
    <property type="component" value="Unassembled WGS sequence"/>
</dbReference>
<organism evidence="14 15">
    <name type="scientific">Chlamydomonas schloesseri</name>
    <dbReference type="NCBI Taxonomy" id="2026947"/>
    <lineage>
        <taxon>Eukaryota</taxon>
        <taxon>Viridiplantae</taxon>
        <taxon>Chlorophyta</taxon>
        <taxon>core chlorophytes</taxon>
        <taxon>Chlorophyceae</taxon>
        <taxon>CS clade</taxon>
        <taxon>Chlamydomonadales</taxon>
        <taxon>Chlamydomonadaceae</taxon>
        <taxon>Chlamydomonas</taxon>
    </lineage>
</organism>
<feature type="region of interest" description="Disordered" evidence="11">
    <location>
        <begin position="1477"/>
        <end position="1568"/>
    </location>
</feature>
<accession>A0A835WLF2</accession>
<keyword evidence="2" id="KW-0547">Nucleotide-binding</keyword>
<reference evidence="14" key="1">
    <citation type="journal article" date="2020" name="bioRxiv">
        <title>Comparative genomics of Chlamydomonas.</title>
        <authorList>
            <person name="Craig R.J."/>
            <person name="Hasan A.R."/>
            <person name="Ness R.W."/>
            <person name="Keightley P.D."/>
        </authorList>
    </citation>
    <scope>NUCLEOTIDE SEQUENCE</scope>
    <source>
        <strain evidence="14">CCAP 11/173</strain>
    </source>
</reference>
<dbReference type="InterPro" id="IPR014001">
    <property type="entry name" value="Helicase_ATP-bd"/>
</dbReference>
<dbReference type="SMART" id="SM00973">
    <property type="entry name" value="Sec63"/>
    <property type="match status" value="1"/>
</dbReference>
<feature type="compositionally biased region" description="Low complexity" evidence="11">
    <location>
        <begin position="1310"/>
        <end position="1340"/>
    </location>
</feature>
<feature type="compositionally biased region" description="Gly residues" evidence="11">
    <location>
        <begin position="140"/>
        <end position="150"/>
    </location>
</feature>
<feature type="region of interest" description="Disordered" evidence="11">
    <location>
        <begin position="944"/>
        <end position="971"/>
    </location>
</feature>
<comment type="similarity">
    <text evidence="1">Belongs to the helicase family. SKI2 subfamily.</text>
</comment>
<dbReference type="PROSITE" id="PS51194">
    <property type="entry name" value="HELICASE_CTER"/>
    <property type="match status" value="1"/>
</dbReference>
<dbReference type="OrthoDB" id="5575at2759"/>
<dbReference type="Gene3D" id="1.10.10.10">
    <property type="entry name" value="Winged helix-like DNA-binding domain superfamily/Winged helix DNA-binding domain"/>
    <property type="match status" value="1"/>
</dbReference>
<evidence type="ECO:0000256" key="8">
    <source>
        <dbReference type="ARBA" id="ARBA00034617"/>
    </source>
</evidence>
<dbReference type="GO" id="GO:0007131">
    <property type="term" value="P:reciprocal meiotic recombination"/>
    <property type="evidence" value="ECO:0007669"/>
    <property type="project" value="UniProtKB-ARBA"/>
</dbReference>
<comment type="catalytic activity">
    <reaction evidence="10">
        <text>ATP + H2O = ADP + phosphate + H(+)</text>
        <dbReference type="Rhea" id="RHEA:13065"/>
        <dbReference type="ChEBI" id="CHEBI:15377"/>
        <dbReference type="ChEBI" id="CHEBI:15378"/>
        <dbReference type="ChEBI" id="CHEBI:30616"/>
        <dbReference type="ChEBI" id="CHEBI:43474"/>
        <dbReference type="ChEBI" id="CHEBI:456216"/>
        <dbReference type="EC" id="5.6.2.4"/>
    </reaction>
</comment>
<evidence type="ECO:0000256" key="7">
    <source>
        <dbReference type="ARBA" id="ARBA00023254"/>
    </source>
</evidence>
<keyword evidence="5" id="KW-0067">ATP-binding</keyword>
<feature type="region of interest" description="Disordered" evidence="11">
    <location>
        <begin position="1639"/>
        <end position="1683"/>
    </location>
</feature>
<dbReference type="FunFam" id="3.40.50.300:FF:001076">
    <property type="entry name" value="ATP-dependent DNA helicase MER3"/>
    <property type="match status" value="1"/>
</dbReference>
<dbReference type="InterPro" id="IPR004179">
    <property type="entry name" value="Sec63-dom"/>
</dbReference>
<evidence type="ECO:0000259" key="13">
    <source>
        <dbReference type="PROSITE" id="PS51194"/>
    </source>
</evidence>
<feature type="compositionally biased region" description="Low complexity" evidence="11">
    <location>
        <begin position="1647"/>
        <end position="1682"/>
    </location>
</feature>
<dbReference type="InterPro" id="IPR027417">
    <property type="entry name" value="P-loop_NTPase"/>
</dbReference>
<feature type="compositionally biased region" description="Gly residues" evidence="11">
    <location>
        <begin position="1433"/>
        <end position="1452"/>
    </location>
</feature>
<dbReference type="SUPFAM" id="SSF158702">
    <property type="entry name" value="Sec63 N-terminal domain-like"/>
    <property type="match status" value="1"/>
</dbReference>
<dbReference type="GO" id="GO:0003676">
    <property type="term" value="F:nucleic acid binding"/>
    <property type="evidence" value="ECO:0007669"/>
    <property type="project" value="InterPro"/>
</dbReference>
<feature type="compositionally biased region" description="Polar residues" evidence="11">
    <location>
        <begin position="1396"/>
        <end position="1411"/>
    </location>
</feature>